<evidence type="ECO:0000256" key="12">
    <source>
        <dbReference type="ARBA" id="ARBA00023136"/>
    </source>
</evidence>
<evidence type="ECO:0000256" key="3">
    <source>
        <dbReference type="ARBA" id="ARBA00004906"/>
    </source>
</evidence>
<dbReference type="Gene3D" id="3.30.40.10">
    <property type="entry name" value="Zinc/RING finger domain, C3HC4 (zinc finger)"/>
    <property type="match status" value="1"/>
</dbReference>
<dbReference type="EC" id="2.3.2.27" evidence="4"/>
<evidence type="ECO:0000256" key="2">
    <source>
        <dbReference type="ARBA" id="ARBA00004141"/>
    </source>
</evidence>
<accession>A0A3P7H362</accession>
<evidence type="ECO:0000256" key="4">
    <source>
        <dbReference type="ARBA" id="ARBA00012483"/>
    </source>
</evidence>
<gene>
    <name evidence="14" type="ORF">TCNE_LOCUS2945</name>
</gene>
<dbReference type="SUPFAM" id="SSF57850">
    <property type="entry name" value="RING/U-box"/>
    <property type="match status" value="1"/>
</dbReference>
<keyword evidence="11" id="KW-1133">Transmembrane helix</keyword>
<dbReference type="GO" id="GO:0005789">
    <property type="term" value="C:endoplasmic reticulum membrane"/>
    <property type="evidence" value="ECO:0007669"/>
    <property type="project" value="TreeGrafter"/>
</dbReference>
<evidence type="ECO:0000256" key="1">
    <source>
        <dbReference type="ARBA" id="ARBA00000900"/>
    </source>
</evidence>
<proteinExistence type="predicted"/>
<dbReference type="Pfam" id="PF12906">
    <property type="entry name" value="RINGv"/>
    <property type="match status" value="1"/>
</dbReference>
<keyword evidence="6" id="KW-0812">Transmembrane</keyword>
<evidence type="ECO:0000256" key="9">
    <source>
        <dbReference type="ARBA" id="ARBA00022786"/>
    </source>
</evidence>
<dbReference type="GO" id="GO:0036503">
    <property type="term" value="P:ERAD pathway"/>
    <property type="evidence" value="ECO:0007669"/>
    <property type="project" value="TreeGrafter"/>
</dbReference>
<dbReference type="PANTHER" id="PTHR13145:SF0">
    <property type="entry name" value="E3 UBIQUITIN-PROTEIN LIGASE MARCHF6"/>
    <property type="match status" value="1"/>
</dbReference>
<evidence type="ECO:0000256" key="8">
    <source>
        <dbReference type="ARBA" id="ARBA00022771"/>
    </source>
</evidence>
<dbReference type="PANTHER" id="PTHR13145">
    <property type="entry name" value="SSM4 PROTEIN"/>
    <property type="match status" value="1"/>
</dbReference>
<evidence type="ECO:0000259" key="13">
    <source>
        <dbReference type="PROSITE" id="PS51292"/>
    </source>
</evidence>
<dbReference type="SMART" id="SM00744">
    <property type="entry name" value="RINGv"/>
    <property type="match status" value="1"/>
</dbReference>
<evidence type="ECO:0000256" key="6">
    <source>
        <dbReference type="ARBA" id="ARBA00022692"/>
    </source>
</evidence>
<keyword evidence="12" id="KW-0472">Membrane</keyword>
<keyword evidence="7" id="KW-0479">Metal-binding</keyword>
<feature type="domain" description="RING-CH-type" evidence="13">
    <location>
        <begin position="82"/>
        <end position="141"/>
    </location>
</feature>
<keyword evidence="5" id="KW-0808">Transferase</keyword>
<keyword evidence="9" id="KW-0833">Ubl conjugation pathway</keyword>
<dbReference type="EMBL" id="UYWY01003349">
    <property type="protein sequence ID" value="VDM28662.1"/>
    <property type="molecule type" value="Genomic_DNA"/>
</dbReference>
<protein>
    <recommendedName>
        <fullName evidence="4">RING-type E3 ubiquitin transferase</fullName>
        <ecNumber evidence="4">2.3.2.27</ecNumber>
    </recommendedName>
</protein>
<dbReference type="CDD" id="cd16702">
    <property type="entry name" value="RING_CH-C4HC3_MARCH6"/>
    <property type="match status" value="1"/>
</dbReference>
<comment type="catalytic activity">
    <reaction evidence="1">
        <text>S-ubiquitinyl-[E2 ubiquitin-conjugating enzyme]-L-cysteine + [acceptor protein]-L-lysine = [E2 ubiquitin-conjugating enzyme]-L-cysteine + N(6)-ubiquitinyl-[acceptor protein]-L-lysine.</text>
        <dbReference type="EC" id="2.3.2.27"/>
    </reaction>
</comment>
<organism evidence="14">
    <name type="scientific">Toxocara canis</name>
    <name type="common">Canine roundworm</name>
    <dbReference type="NCBI Taxonomy" id="6265"/>
    <lineage>
        <taxon>Eukaryota</taxon>
        <taxon>Metazoa</taxon>
        <taxon>Ecdysozoa</taxon>
        <taxon>Nematoda</taxon>
        <taxon>Chromadorea</taxon>
        <taxon>Rhabditida</taxon>
        <taxon>Spirurina</taxon>
        <taxon>Ascaridomorpha</taxon>
        <taxon>Ascaridoidea</taxon>
        <taxon>Toxocaridae</taxon>
        <taxon>Toxocara</taxon>
    </lineage>
</organism>
<sequence>MLKKFLEPLNFDSAGKADPFITVECLTGHADGPDHCGHPKHITSHFPQQQIVTAIPTHRSSSYRDVDSNSPAPSHVDEPETTAVLMPDICRVCRSAGDSALYYPCLCTGSIKYVHQDCLLEWLKYSKKEVCELCSHKYSFQPIYRPDMPTTLPFTEIVRGPLCFRFESPLLCSYT</sequence>
<dbReference type="FunFam" id="3.30.40.10:FF:000287">
    <property type="entry name" value="RING finger membrane protein"/>
    <property type="match status" value="1"/>
</dbReference>
<comment type="subcellular location">
    <subcellularLocation>
        <location evidence="2">Membrane</location>
        <topology evidence="2">Multi-pass membrane protein</topology>
    </subcellularLocation>
</comment>
<name>A0A3P7H362_TOXCA</name>
<evidence type="ECO:0000256" key="10">
    <source>
        <dbReference type="ARBA" id="ARBA00022833"/>
    </source>
</evidence>
<dbReference type="AlphaFoldDB" id="A0A3P7H362"/>
<dbReference type="GO" id="GO:0008270">
    <property type="term" value="F:zinc ion binding"/>
    <property type="evidence" value="ECO:0007669"/>
    <property type="project" value="UniProtKB-KW"/>
</dbReference>
<keyword evidence="10" id="KW-0862">Zinc</keyword>
<evidence type="ECO:0000256" key="5">
    <source>
        <dbReference type="ARBA" id="ARBA00022679"/>
    </source>
</evidence>
<evidence type="ECO:0000313" key="14">
    <source>
        <dbReference type="EMBL" id="VDM28662.1"/>
    </source>
</evidence>
<reference evidence="14" key="1">
    <citation type="submission" date="2018-11" db="EMBL/GenBank/DDBJ databases">
        <authorList>
            <consortium name="Pathogen Informatics"/>
        </authorList>
    </citation>
    <scope>NUCLEOTIDE SEQUENCE [LARGE SCALE GENOMIC DNA]</scope>
</reference>
<dbReference type="GO" id="GO:0061630">
    <property type="term" value="F:ubiquitin protein ligase activity"/>
    <property type="evidence" value="ECO:0007669"/>
    <property type="project" value="UniProtKB-EC"/>
</dbReference>
<dbReference type="InterPro" id="IPR013083">
    <property type="entry name" value="Znf_RING/FYVE/PHD"/>
</dbReference>
<dbReference type="InterPro" id="IPR011016">
    <property type="entry name" value="Znf_RING-CH"/>
</dbReference>
<comment type="pathway">
    <text evidence="3">Protein modification; protein ubiquitination.</text>
</comment>
<evidence type="ECO:0000256" key="11">
    <source>
        <dbReference type="ARBA" id="ARBA00022989"/>
    </source>
</evidence>
<evidence type="ECO:0000256" key="7">
    <source>
        <dbReference type="ARBA" id="ARBA00022723"/>
    </source>
</evidence>
<keyword evidence="8" id="KW-0863">Zinc-finger</keyword>
<dbReference type="PROSITE" id="PS51292">
    <property type="entry name" value="ZF_RING_CH"/>
    <property type="match status" value="1"/>
</dbReference>